<keyword evidence="1" id="KW-0175">Coiled coil</keyword>
<keyword evidence="3" id="KW-1185">Reference proteome</keyword>
<accession>A0ABM5BDK2</accession>
<protein>
    <submittedName>
        <fullName evidence="4">Uncharacterized protein</fullName>
    </submittedName>
</protein>
<evidence type="ECO:0000256" key="2">
    <source>
        <dbReference type="SAM" id="MobiDB-lite"/>
    </source>
</evidence>
<reference evidence="4" key="1">
    <citation type="submission" date="2025-08" db="UniProtKB">
        <authorList>
            <consortium name="RefSeq"/>
        </authorList>
    </citation>
    <scope>IDENTIFICATION</scope>
</reference>
<sequence length="1859" mass="188208">MPLEEEFPETKPAVSLRASGSRSKDGLQILEIYELLAASWGASRFLLFVWRTVCAVKRPKPQVPLRQMAEKIKNVEEKSRELAENISAWKQKENLKTVEKDNEYLDNIIQITLAKLQAARGQDAKSPHSGLAPEPEAGRPAADSQTFGLAPGPVTAHDTLSCVDGAGPTDTFGPVTVPQSGEPDEADFFPDKEGLAPEPEAGRPAADSQTFGLAPGPVTAHDTLSCVDGAGPTDTFGPVTVPQSGEPDEADFFPDKEGLAPEPEAGRPAADSQTFGLAPGPVTAHDTLSCVDGAGPTDTFGPVTVPQSGEPDEADFFPDKEGLAPEPEAGRPAADSQTFGLAPGPVTAHDTLSCVDGAGPTDTFGPVTVPQSGEPDEADFFPDKEGLAPEPEAGRPAADSQTFGLAPGPVTAHDTLSCVDGAGPTDTFGPVTVPQSGEPDEADFFPDKEGLAPEPEAGRPAADSQTFGLAPGPVTAHDTLSCVDGAGPTDTFGPVTVPQSGEPDEADFFPDKEGLAPEPEAGRPAADSQTFGLAPGPVTAHDTLSCVDGAGPTDTFGPVTVPQSGEPDEADFFPDKEGLAPEPEAGRPAADSQTFGLAPGPVTAHDTLSCVDGAGPTDTFGPVTVPQSGEPDEADFFPDKEGLAPEPEAGRPAADSQTFGLAPGPVTAHDTLSCVDGAGPTDTFGPVTVPQSGEPDEADFFPDKEGLAPEPEAGRPAADSQTFGLAPGPVTAHDTLSCVDGAGPTDTFGPVTVPQSGEPDEADFFPDKEGLAPEPEAGRPAADSQTFGLAPGPVTAHDTLSCVDGAGPTDTFGPVTVPQSGEPDEADFFPDKEGLAPEPEAGRPAADSQTFGLAPGPVTAHDTLSCVDGAGPTDTFGPVTVPQSGEPDEADFFPDKEGLAPEPEAGRPAADSQTFGLAPGPVTAHDTLSCVDGAGPTDTFGPVTVPQSGEPDEADFFPDKEGLAPEPEAGRPAADSQTFGLAPGPVTAHDTLSCVDGAGPTDTFGPVTVPQSGEPDEADFFPDKEGLAPEPEAGRPAADSQTFGLAPGPVTAHDTLSCVDGAGPTDTFGPVTVPQSGEPDEADFFPDKEGLAPEPEAGRPAADSQTFGLAPGPVTAHDTLSCVDGAGPTDTFGPVTVPQSGEPDEADFFPDKEGLAPEPEAGRPAADSQTFGLAPGPVTAHDTLSCVDGAGPTDTFGPVTVPQSGEPDEADFFPDKEGLAPEPEAGRPAADSQTFGLAPGPVTAHDTLSCVDGAGPTDTFGPVTVPQSGEPDEADFFPDKEGLAPEPEAGRPAADSQTFGLAPGPVTAHDTLSCVDGAGPTDTFGPVTVPQSGEPDEADFFPDKEGLAPEPEAGRPAADSQTFGLAPGPVTAHDTLSCVDGAGPTDTFGPVTVPQSGEPDEADFFPDKEGLAPEPEAGRPAADSQTFGLAPGPVTAHDTLSCVDGAGPTDTFGPVTVPQSGEPDEADFFPDKEGLAPEPEAGRPAADSQTFGLAPGPVTAHDTLSCVDGAGPTDTFGPVTVPQSGEPDEADFFPDKEGLAPEPEAGRPAADSQTFGLAPGPVTAHDTLSCVDGAGPTDTFGPVTVPQSGEPDEADFFPDKEGLAPEPEAGRPAADSQTFGLAPGPVTAHDTLSCVDGAGPTDTFGPVTVPQSGEPDEADFFPDKEGLAPEPEAGRPAADSQTFGLAPGPVTAHDTLSCVDGAGPTDTFGPVTVPQSGEPDEADFFPDKEGLAPEPEAGRPAADSQTFGLAPGPVTAHDTLSCVDGAGPTDTFGPVTVPQSGEPDEADFFPDKEGLAPEPEAGRPAADSQTFGLAPGPVTAHDTLSCVDGAGPTDTFGPVTVPQSGEPDEADFFPDKEAP</sequence>
<evidence type="ECO:0000313" key="4">
    <source>
        <dbReference type="RefSeq" id="XP_072794485.1"/>
    </source>
</evidence>
<organism evidence="3 4">
    <name type="scientific">Vicugna pacos</name>
    <name type="common">Alpaca</name>
    <name type="synonym">Lama pacos</name>
    <dbReference type="NCBI Taxonomy" id="30538"/>
    <lineage>
        <taxon>Eukaryota</taxon>
        <taxon>Metazoa</taxon>
        <taxon>Chordata</taxon>
        <taxon>Craniata</taxon>
        <taxon>Vertebrata</taxon>
        <taxon>Euteleostomi</taxon>
        <taxon>Mammalia</taxon>
        <taxon>Eutheria</taxon>
        <taxon>Laurasiatheria</taxon>
        <taxon>Artiodactyla</taxon>
        <taxon>Tylopoda</taxon>
        <taxon>Camelidae</taxon>
        <taxon>Vicugna</taxon>
    </lineage>
</organism>
<evidence type="ECO:0000313" key="3">
    <source>
        <dbReference type="Proteomes" id="UP001652581"/>
    </source>
</evidence>
<dbReference type="Proteomes" id="UP001652581">
    <property type="component" value="Chromosome 15"/>
</dbReference>
<feature type="region of interest" description="Disordered" evidence="2">
    <location>
        <begin position="120"/>
        <end position="1859"/>
    </location>
</feature>
<evidence type="ECO:0000256" key="1">
    <source>
        <dbReference type="SAM" id="Coils"/>
    </source>
</evidence>
<dbReference type="GeneID" id="140685996"/>
<dbReference type="RefSeq" id="XP_072794485.1">
    <property type="nucleotide sequence ID" value="XM_072938384.1"/>
</dbReference>
<feature type="coiled-coil region" evidence="1">
    <location>
        <begin position="65"/>
        <end position="92"/>
    </location>
</feature>
<proteinExistence type="predicted"/>
<name>A0ABM5BDK2_VICPA</name>
<gene>
    <name evidence="4" type="primary">LOC140685996</name>
</gene>